<feature type="compositionally biased region" description="Polar residues" evidence="1">
    <location>
        <begin position="11"/>
        <end position="21"/>
    </location>
</feature>
<gene>
    <name evidence="2" type="ORF">PHYPA_002661</name>
</gene>
<sequence length="80" mass="8803">MSETKIPCDAANSSIKQTDPMSRSKIPLSHPPSLIELAVFPCPGQAHFYCANLLLFGLQIYIFEAETGVHFSLLLVRNIA</sequence>
<dbReference type="InParanoid" id="A0A2K1L1G6"/>
<protein>
    <submittedName>
        <fullName evidence="2 3">Uncharacterized protein</fullName>
    </submittedName>
</protein>
<reference evidence="3" key="3">
    <citation type="submission" date="2020-12" db="UniProtKB">
        <authorList>
            <consortium name="EnsemblPlants"/>
        </authorList>
    </citation>
    <scope>IDENTIFICATION</scope>
</reference>
<accession>A0A2K1L1G6</accession>
<dbReference type="Proteomes" id="UP000006727">
    <property type="component" value="Chromosome 2"/>
</dbReference>
<reference evidence="2 4" key="2">
    <citation type="journal article" date="2018" name="Plant J.">
        <title>The Physcomitrella patens chromosome-scale assembly reveals moss genome structure and evolution.</title>
        <authorList>
            <person name="Lang D."/>
            <person name="Ullrich K.K."/>
            <person name="Murat F."/>
            <person name="Fuchs J."/>
            <person name="Jenkins J."/>
            <person name="Haas F.B."/>
            <person name="Piednoel M."/>
            <person name="Gundlach H."/>
            <person name="Van Bel M."/>
            <person name="Meyberg R."/>
            <person name="Vives C."/>
            <person name="Morata J."/>
            <person name="Symeonidi A."/>
            <person name="Hiss M."/>
            <person name="Muchero W."/>
            <person name="Kamisugi Y."/>
            <person name="Saleh O."/>
            <person name="Blanc G."/>
            <person name="Decker E.L."/>
            <person name="van Gessel N."/>
            <person name="Grimwood J."/>
            <person name="Hayes R.D."/>
            <person name="Graham S.W."/>
            <person name="Gunter L.E."/>
            <person name="McDaniel S.F."/>
            <person name="Hoernstein S.N.W."/>
            <person name="Larsson A."/>
            <person name="Li F.W."/>
            <person name="Perroud P.F."/>
            <person name="Phillips J."/>
            <person name="Ranjan P."/>
            <person name="Rokshar D.S."/>
            <person name="Rothfels C.J."/>
            <person name="Schneider L."/>
            <person name="Shu S."/>
            <person name="Stevenson D.W."/>
            <person name="Thummler F."/>
            <person name="Tillich M."/>
            <person name="Villarreal Aguilar J.C."/>
            <person name="Widiez T."/>
            <person name="Wong G.K."/>
            <person name="Wymore A."/>
            <person name="Zhang Y."/>
            <person name="Zimmer A.D."/>
            <person name="Quatrano R.S."/>
            <person name="Mayer K.F.X."/>
            <person name="Goodstein D."/>
            <person name="Casacuberta J.M."/>
            <person name="Vandepoele K."/>
            <person name="Reski R."/>
            <person name="Cuming A.C."/>
            <person name="Tuskan G.A."/>
            <person name="Maumus F."/>
            <person name="Salse J."/>
            <person name="Schmutz J."/>
            <person name="Rensing S.A."/>
        </authorList>
    </citation>
    <scope>NUCLEOTIDE SEQUENCE [LARGE SCALE GENOMIC DNA]</scope>
    <source>
        <strain evidence="3 4">cv. Gransden 2004</strain>
    </source>
</reference>
<keyword evidence="4" id="KW-1185">Reference proteome</keyword>
<organism evidence="2">
    <name type="scientific">Physcomitrium patens</name>
    <name type="common">Spreading-leaved earth moss</name>
    <name type="synonym">Physcomitrella patens</name>
    <dbReference type="NCBI Taxonomy" id="3218"/>
    <lineage>
        <taxon>Eukaryota</taxon>
        <taxon>Viridiplantae</taxon>
        <taxon>Streptophyta</taxon>
        <taxon>Embryophyta</taxon>
        <taxon>Bryophyta</taxon>
        <taxon>Bryophytina</taxon>
        <taxon>Bryopsida</taxon>
        <taxon>Funariidae</taxon>
        <taxon>Funariales</taxon>
        <taxon>Funariaceae</taxon>
        <taxon>Physcomitrium</taxon>
    </lineage>
</organism>
<feature type="region of interest" description="Disordered" evidence="1">
    <location>
        <begin position="1"/>
        <end position="26"/>
    </location>
</feature>
<proteinExistence type="predicted"/>
<dbReference type="Gramene" id="Pp3c2_14069V3.1">
    <property type="protein sequence ID" value="PAC:32933975.CDS.1"/>
    <property type="gene ID" value="Pp3c2_14069"/>
</dbReference>
<dbReference type="EnsemblPlants" id="Pp3c2_14069V3.1">
    <property type="protein sequence ID" value="PAC:32933975.CDS.1"/>
    <property type="gene ID" value="Pp3c2_14069"/>
</dbReference>
<reference evidence="2 4" key="1">
    <citation type="journal article" date="2008" name="Science">
        <title>The Physcomitrella genome reveals evolutionary insights into the conquest of land by plants.</title>
        <authorList>
            <person name="Rensing S."/>
            <person name="Lang D."/>
            <person name="Zimmer A."/>
            <person name="Terry A."/>
            <person name="Salamov A."/>
            <person name="Shapiro H."/>
            <person name="Nishiyama T."/>
            <person name="Perroud P.-F."/>
            <person name="Lindquist E."/>
            <person name="Kamisugi Y."/>
            <person name="Tanahashi T."/>
            <person name="Sakakibara K."/>
            <person name="Fujita T."/>
            <person name="Oishi K."/>
            <person name="Shin-I T."/>
            <person name="Kuroki Y."/>
            <person name="Toyoda A."/>
            <person name="Suzuki Y."/>
            <person name="Hashimoto A."/>
            <person name="Yamaguchi K."/>
            <person name="Sugano A."/>
            <person name="Kohara Y."/>
            <person name="Fujiyama A."/>
            <person name="Anterola A."/>
            <person name="Aoki S."/>
            <person name="Ashton N."/>
            <person name="Barbazuk W.B."/>
            <person name="Barker E."/>
            <person name="Bennetzen J."/>
            <person name="Bezanilla M."/>
            <person name="Blankenship R."/>
            <person name="Cho S.H."/>
            <person name="Dutcher S."/>
            <person name="Estelle M."/>
            <person name="Fawcett J.A."/>
            <person name="Gundlach H."/>
            <person name="Hanada K."/>
            <person name="Heyl A."/>
            <person name="Hicks K.A."/>
            <person name="Hugh J."/>
            <person name="Lohr M."/>
            <person name="Mayer K."/>
            <person name="Melkozernov A."/>
            <person name="Murata T."/>
            <person name="Nelson D."/>
            <person name="Pils B."/>
            <person name="Prigge M."/>
            <person name="Reiss B."/>
            <person name="Renner T."/>
            <person name="Rombauts S."/>
            <person name="Rushton P."/>
            <person name="Sanderfoot A."/>
            <person name="Schween G."/>
            <person name="Shiu S.-H."/>
            <person name="Stueber K."/>
            <person name="Theodoulou F.L."/>
            <person name="Tu H."/>
            <person name="Van de Peer Y."/>
            <person name="Verrier P.J."/>
            <person name="Waters E."/>
            <person name="Wood A."/>
            <person name="Yang L."/>
            <person name="Cove D."/>
            <person name="Cuming A."/>
            <person name="Hasebe M."/>
            <person name="Lucas S."/>
            <person name="Mishler D.B."/>
            <person name="Reski R."/>
            <person name="Grigoriev I."/>
            <person name="Quatrano R.S."/>
            <person name="Boore J.L."/>
        </authorList>
    </citation>
    <scope>NUCLEOTIDE SEQUENCE [LARGE SCALE GENOMIC DNA]</scope>
    <source>
        <strain evidence="3 4">cv. Gransden 2004</strain>
    </source>
</reference>
<dbReference type="AlphaFoldDB" id="A0A2K1L1G6"/>
<dbReference type="EMBL" id="ABEU02000002">
    <property type="protein sequence ID" value="PNR59869.1"/>
    <property type="molecule type" value="Genomic_DNA"/>
</dbReference>
<evidence type="ECO:0000256" key="1">
    <source>
        <dbReference type="SAM" id="MobiDB-lite"/>
    </source>
</evidence>
<evidence type="ECO:0000313" key="4">
    <source>
        <dbReference type="Proteomes" id="UP000006727"/>
    </source>
</evidence>
<name>A0A2K1L1G6_PHYPA</name>
<evidence type="ECO:0000313" key="2">
    <source>
        <dbReference type="EMBL" id="PNR59869.1"/>
    </source>
</evidence>
<evidence type="ECO:0000313" key="3">
    <source>
        <dbReference type="EnsemblPlants" id="PAC:32933975.CDS.1"/>
    </source>
</evidence>